<feature type="region of interest" description="Disordered" evidence="1">
    <location>
        <begin position="106"/>
        <end position="144"/>
    </location>
</feature>
<protein>
    <submittedName>
        <fullName evidence="2">Uncharacterized protein</fullName>
    </submittedName>
</protein>
<keyword evidence="3" id="KW-1185">Reference proteome</keyword>
<evidence type="ECO:0000256" key="1">
    <source>
        <dbReference type="SAM" id="MobiDB-lite"/>
    </source>
</evidence>
<comment type="caution">
    <text evidence="2">The sequence shown here is derived from an EMBL/GenBank/DDBJ whole genome shotgun (WGS) entry which is preliminary data.</text>
</comment>
<reference evidence="2" key="1">
    <citation type="journal article" date="2022" name="Int. J. Mol. Sci.">
        <title>Draft Genome of Tanacetum Coccineum: Genomic Comparison of Closely Related Tanacetum-Family Plants.</title>
        <authorList>
            <person name="Yamashiro T."/>
            <person name="Shiraishi A."/>
            <person name="Nakayama K."/>
            <person name="Satake H."/>
        </authorList>
    </citation>
    <scope>NUCLEOTIDE SEQUENCE</scope>
</reference>
<evidence type="ECO:0000313" key="3">
    <source>
        <dbReference type="Proteomes" id="UP001151760"/>
    </source>
</evidence>
<accession>A0ABQ5A420</accession>
<dbReference type="EMBL" id="BQNB010011881">
    <property type="protein sequence ID" value="GJS96366.1"/>
    <property type="molecule type" value="Genomic_DNA"/>
</dbReference>
<dbReference type="Proteomes" id="UP001151760">
    <property type="component" value="Unassembled WGS sequence"/>
</dbReference>
<organism evidence="2 3">
    <name type="scientific">Tanacetum coccineum</name>
    <dbReference type="NCBI Taxonomy" id="301880"/>
    <lineage>
        <taxon>Eukaryota</taxon>
        <taxon>Viridiplantae</taxon>
        <taxon>Streptophyta</taxon>
        <taxon>Embryophyta</taxon>
        <taxon>Tracheophyta</taxon>
        <taxon>Spermatophyta</taxon>
        <taxon>Magnoliopsida</taxon>
        <taxon>eudicotyledons</taxon>
        <taxon>Gunneridae</taxon>
        <taxon>Pentapetalae</taxon>
        <taxon>asterids</taxon>
        <taxon>campanulids</taxon>
        <taxon>Asterales</taxon>
        <taxon>Asteraceae</taxon>
        <taxon>Asteroideae</taxon>
        <taxon>Anthemideae</taxon>
        <taxon>Anthemidinae</taxon>
        <taxon>Tanacetum</taxon>
    </lineage>
</organism>
<feature type="compositionally biased region" description="Basic and acidic residues" evidence="1">
    <location>
        <begin position="33"/>
        <end position="47"/>
    </location>
</feature>
<sequence length="172" mass="19519">MDSLQREEEAEQIHLDALLAQRIAEEEELTVQTEEKKSSKVSLLKERSKAKRNKAKTAITAKDLHDELLKDQGSWKLNQLWKLSFEEVKEEFDKLINRLSLLHGNKKGMHTSVDENVSEDSDKVDEQEETNTGTETPLNPVPVAMKTPSVATYKIIKQGEKGVYHPPNVKGI</sequence>
<feature type="region of interest" description="Disordered" evidence="1">
    <location>
        <begin position="29"/>
        <end position="56"/>
    </location>
</feature>
<feature type="compositionally biased region" description="Acidic residues" evidence="1">
    <location>
        <begin position="116"/>
        <end position="129"/>
    </location>
</feature>
<reference evidence="2" key="2">
    <citation type="submission" date="2022-01" db="EMBL/GenBank/DDBJ databases">
        <authorList>
            <person name="Yamashiro T."/>
            <person name="Shiraishi A."/>
            <person name="Satake H."/>
            <person name="Nakayama K."/>
        </authorList>
    </citation>
    <scope>NUCLEOTIDE SEQUENCE</scope>
</reference>
<name>A0ABQ5A420_9ASTR</name>
<gene>
    <name evidence="2" type="ORF">Tco_0803334</name>
</gene>
<evidence type="ECO:0000313" key="2">
    <source>
        <dbReference type="EMBL" id="GJS96366.1"/>
    </source>
</evidence>
<proteinExistence type="predicted"/>